<dbReference type="Proteomes" id="UP000695022">
    <property type="component" value="Unplaced"/>
</dbReference>
<keyword evidence="1" id="KW-0808">Transferase</keyword>
<feature type="domain" description="Cytidyltransferase-like" evidence="3">
    <location>
        <begin position="3"/>
        <end position="98"/>
    </location>
</feature>
<dbReference type="Pfam" id="PF01467">
    <property type="entry name" value="CTP_transf_like"/>
    <property type="match status" value="1"/>
</dbReference>
<gene>
    <name evidence="5" type="primary">LOC106819881</name>
</gene>
<dbReference type="InterPro" id="IPR050385">
    <property type="entry name" value="Archaeal_FAD_synthase"/>
</dbReference>
<dbReference type="Gene3D" id="3.40.50.620">
    <property type="entry name" value="HUPs"/>
    <property type="match status" value="1"/>
</dbReference>
<organism evidence="4 5">
    <name type="scientific">Priapulus caudatus</name>
    <name type="common">Priapulid worm</name>
    <dbReference type="NCBI Taxonomy" id="37621"/>
    <lineage>
        <taxon>Eukaryota</taxon>
        <taxon>Metazoa</taxon>
        <taxon>Ecdysozoa</taxon>
        <taxon>Scalidophora</taxon>
        <taxon>Priapulida</taxon>
        <taxon>Priapulimorpha</taxon>
        <taxon>Priapulimorphida</taxon>
        <taxon>Priapulidae</taxon>
        <taxon>Priapulus</taxon>
    </lineage>
</organism>
<accession>A0ABM1F672</accession>
<dbReference type="PANTHER" id="PTHR43793">
    <property type="entry name" value="FAD SYNTHASE"/>
    <property type="match status" value="1"/>
</dbReference>
<name>A0ABM1F672_PRICU</name>
<evidence type="ECO:0000256" key="2">
    <source>
        <dbReference type="ARBA" id="ARBA00022695"/>
    </source>
</evidence>
<dbReference type="InterPro" id="IPR004821">
    <property type="entry name" value="Cyt_trans-like"/>
</dbReference>
<dbReference type="PANTHER" id="PTHR43793:SF2">
    <property type="entry name" value="BIFUNCTIONAL PROTEIN HLDE"/>
    <property type="match status" value="1"/>
</dbReference>
<protein>
    <submittedName>
        <fullName evidence="5">Bifunctional protein HldE-like</fullName>
    </submittedName>
</protein>
<evidence type="ECO:0000313" key="5">
    <source>
        <dbReference type="RefSeq" id="XP_014679943.1"/>
    </source>
</evidence>
<keyword evidence="4" id="KW-1185">Reference proteome</keyword>
<dbReference type="GeneID" id="106819881"/>
<dbReference type="InterPro" id="IPR014729">
    <property type="entry name" value="Rossmann-like_a/b/a_fold"/>
</dbReference>
<evidence type="ECO:0000256" key="1">
    <source>
        <dbReference type="ARBA" id="ARBA00022679"/>
    </source>
</evidence>
<proteinExistence type="predicted"/>
<dbReference type="RefSeq" id="XP_014679943.1">
    <property type="nucleotide sequence ID" value="XM_014824457.1"/>
</dbReference>
<dbReference type="SUPFAM" id="SSF52374">
    <property type="entry name" value="Nucleotidylyl transferase"/>
    <property type="match status" value="1"/>
</dbReference>
<evidence type="ECO:0000259" key="3">
    <source>
        <dbReference type="Pfam" id="PF01467"/>
    </source>
</evidence>
<evidence type="ECO:0000313" key="4">
    <source>
        <dbReference type="Proteomes" id="UP000695022"/>
    </source>
</evidence>
<sequence length="140" mass="15196">MSNGCFDILQPGHVANLEQCKALGDILIVAINDDASVQRLKGMQRPINPLNQRMQVLAGLSSVDYLVAFGEDTPERIIGEILPDILAKGGDYRVDQIAGADAVLKNGGRVETIDLLEGYSKAPATDPYRLQEPKKVHLQS</sequence>
<dbReference type="NCBIfam" id="TIGR00125">
    <property type="entry name" value="cyt_tran_rel"/>
    <property type="match status" value="1"/>
</dbReference>
<keyword evidence="2" id="KW-0548">Nucleotidyltransferase</keyword>
<reference evidence="5" key="1">
    <citation type="submission" date="2025-08" db="UniProtKB">
        <authorList>
            <consortium name="RefSeq"/>
        </authorList>
    </citation>
    <scope>IDENTIFICATION</scope>
</reference>